<dbReference type="NCBIfam" id="NF004685">
    <property type="entry name" value="PRK06029.1"/>
    <property type="match status" value="1"/>
</dbReference>
<keyword evidence="3 7" id="KW-0288">FMN</keyword>
<dbReference type="FunFam" id="3.40.50.1950:FF:000001">
    <property type="entry name" value="Flavin prenyltransferase UbiX"/>
    <property type="match status" value="1"/>
</dbReference>
<gene>
    <name evidence="7" type="primary">ubiX</name>
    <name evidence="9" type="ORF">PHAMO_170035</name>
</gene>
<dbReference type="RefSeq" id="WP_002725859.1">
    <property type="nucleotide sequence ID" value="NZ_CAHP01000009.1"/>
</dbReference>
<sequence>MTLPPPRLIVGLSGASGTIYGIRILEMLRRIGVESHLVMSRAAEITLGYESELTADQVRALATYAHPVDNIAAPPASGSFRTLGMIVAPCSIRTMSEIASGVTTSLLTRAADVTLKERRRLVLMVRETPLHAGHLRTMLNLTEMGAVIAPPVPGFYARPQSLDDLVEHTAGRALDLFGLDCGTLRRWGEPNGE</sequence>
<dbReference type="GO" id="GO:0016831">
    <property type="term" value="F:carboxy-lyase activity"/>
    <property type="evidence" value="ECO:0007669"/>
    <property type="project" value="TreeGrafter"/>
</dbReference>
<keyword evidence="1 7" id="KW-0637">Prenyltransferase</keyword>
<evidence type="ECO:0000256" key="6">
    <source>
        <dbReference type="ARBA" id="ARBA00060793"/>
    </source>
</evidence>
<protein>
    <recommendedName>
        <fullName evidence="7">Flavin prenyltransferase UbiX</fullName>
        <ecNumber evidence="7">2.5.1.129</ecNumber>
    </recommendedName>
</protein>
<name>H8FNN8_MAGML</name>
<dbReference type="Proteomes" id="UP000004169">
    <property type="component" value="Unassembled WGS sequence"/>
</dbReference>
<dbReference type="InterPro" id="IPR004507">
    <property type="entry name" value="UbiX-like"/>
</dbReference>
<dbReference type="HAMAP" id="MF_01984">
    <property type="entry name" value="ubiX_pad"/>
    <property type="match status" value="1"/>
</dbReference>
<dbReference type="SUPFAM" id="SSF52507">
    <property type="entry name" value="Homo-oligomeric flavin-containing Cys decarboxylases, HFCD"/>
    <property type="match status" value="1"/>
</dbReference>
<dbReference type="EMBL" id="CAHP01000009">
    <property type="protein sequence ID" value="CCG39976.1"/>
    <property type="molecule type" value="Genomic_DNA"/>
</dbReference>
<organism evidence="9 10">
    <name type="scientific">Magnetospirillum molischianum DSM 120</name>
    <dbReference type="NCBI Taxonomy" id="1150626"/>
    <lineage>
        <taxon>Bacteria</taxon>
        <taxon>Pseudomonadati</taxon>
        <taxon>Pseudomonadota</taxon>
        <taxon>Alphaproteobacteria</taxon>
        <taxon>Rhodospirillales</taxon>
        <taxon>Rhodospirillaceae</taxon>
        <taxon>Magnetospirillum</taxon>
    </lineage>
</organism>
<comment type="function">
    <text evidence="7">Flavin prenyltransferase that catalyzes the synthesis of the prenylated FMN cofactor (prenyl-FMN) for 4-hydroxy-3-polyprenylbenzoic acid decarboxylase UbiD. The prenyltransferase is metal-independent and links a dimethylallyl moiety from dimethylallyl monophosphate (DMAP) to the flavin N5 and C6 atoms of FMN.</text>
</comment>
<evidence type="ECO:0000256" key="4">
    <source>
        <dbReference type="ARBA" id="ARBA00022679"/>
    </source>
</evidence>
<feature type="binding site" evidence="7">
    <location>
        <begin position="91"/>
        <end position="94"/>
    </location>
    <ligand>
        <name>FMN</name>
        <dbReference type="ChEBI" id="CHEBI:58210"/>
    </ligand>
</feature>
<evidence type="ECO:0000256" key="7">
    <source>
        <dbReference type="HAMAP-Rule" id="MF_01984"/>
    </source>
</evidence>
<feature type="binding site" evidence="7">
    <location>
        <position position="126"/>
    </location>
    <ligand>
        <name>FMN</name>
        <dbReference type="ChEBI" id="CHEBI:58210"/>
    </ligand>
</feature>
<feature type="domain" description="Flavoprotein" evidence="8">
    <location>
        <begin position="7"/>
        <end position="175"/>
    </location>
</feature>
<feature type="binding site" evidence="7">
    <location>
        <begin position="14"/>
        <end position="16"/>
    </location>
    <ligand>
        <name>FMN</name>
        <dbReference type="ChEBI" id="CHEBI:58210"/>
    </ligand>
</feature>
<evidence type="ECO:0000256" key="3">
    <source>
        <dbReference type="ARBA" id="ARBA00022643"/>
    </source>
</evidence>
<feature type="binding site" evidence="7">
    <location>
        <position position="156"/>
    </location>
    <ligand>
        <name>dimethylallyl phosphate</name>
        <dbReference type="ChEBI" id="CHEBI:88052"/>
    </ligand>
</feature>
<dbReference type="PANTHER" id="PTHR43374">
    <property type="entry name" value="FLAVIN PRENYLTRANSFERASE"/>
    <property type="match status" value="1"/>
</dbReference>
<dbReference type="InterPro" id="IPR036551">
    <property type="entry name" value="Flavin_trans-like"/>
</dbReference>
<dbReference type="EC" id="2.5.1.129" evidence="7"/>
<evidence type="ECO:0000256" key="5">
    <source>
        <dbReference type="ARBA" id="ARBA00050612"/>
    </source>
</evidence>
<dbReference type="STRING" id="1150626.PHAMO_170035"/>
<comment type="catalytic activity">
    <reaction evidence="5 7">
        <text>dimethylallyl phosphate + FMNH2 = prenylated FMNH2 + phosphate</text>
        <dbReference type="Rhea" id="RHEA:37743"/>
        <dbReference type="ChEBI" id="CHEBI:43474"/>
        <dbReference type="ChEBI" id="CHEBI:57618"/>
        <dbReference type="ChEBI" id="CHEBI:87467"/>
        <dbReference type="ChEBI" id="CHEBI:88052"/>
        <dbReference type="EC" id="2.5.1.129"/>
    </reaction>
</comment>
<dbReference type="AlphaFoldDB" id="H8FNN8"/>
<keyword evidence="9" id="KW-0456">Lyase</keyword>
<dbReference type="PANTHER" id="PTHR43374:SF1">
    <property type="entry name" value="FLAVIN PRENYLTRANSFERASE PAD1, MITOCHONDRIAL"/>
    <property type="match status" value="1"/>
</dbReference>
<evidence type="ECO:0000256" key="2">
    <source>
        <dbReference type="ARBA" id="ARBA00022630"/>
    </source>
</evidence>
<evidence type="ECO:0000256" key="1">
    <source>
        <dbReference type="ARBA" id="ARBA00022602"/>
    </source>
</evidence>
<dbReference type="GO" id="GO:0106141">
    <property type="term" value="F:flavin prenyltransferase activity"/>
    <property type="evidence" value="ECO:0007669"/>
    <property type="project" value="UniProtKB-EC"/>
</dbReference>
<reference evidence="9 10" key="1">
    <citation type="journal article" date="2012" name="J. Bacteriol.">
        <title>Draft Genome Sequence of the Purple Photosynthetic Bacterium Phaeospirillum molischianum DSM120, a Particularly Versatile Bacterium.</title>
        <authorList>
            <person name="Duquesne K."/>
            <person name="Prima V."/>
            <person name="Ji B."/>
            <person name="Rouy Z."/>
            <person name="Medigue C."/>
            <person name="Talla E."/>
            <person name="Sturgis J.N."/>
        </authorList>
    </citation>
    <scope>NUCLEOTIDE SEQUENCE [LARGE SCALE GENOMIC DNA]</scope>
    <source>
        <strain evidence="10">DSM120</strain>
    </source>
</reference>
<dbReference type="NCBIfam" id="TIGR00421">
    <property type="entry name" value="ubiX_pad"/>
    <property type="match status" value="1"/>
</dbReference>
<evidence type="ECO:0000313" key="10">
    <source>
        <dbReference type="Proteomes" id="UP000004169"/>
    </source>
</evidence>
<evidence type="ECO:0000313" key="9">
    <source>
        <dbReference type="EMBL" id="CCG39976.1"/>
    </source>
</evidence>
<keyword evidence="10" id="KW-1185">Reference proteome</keyword>
<feature type="binding site" evidence="7">
    <location>
        <position position="172"/>
    </location>
    <ligand>
        <name>dimethylallyl phosphate</name>
        <dbReference type="ChEBI" id="CHEBI:88052"/>
    </ligand>
</feature>
<accession>H8FNN8</accession>
<dbReference type="Pfam" id="PF02441">
    <property type="entry name" value="Flavoprotein"/>
    <property type="match status" value="1"/>
</dbReference>
<evidence type="ECO:0000259" key="8">
    <source>
        <dbReference type="Pfam" id="PF02441"/>
    </source>
</evidence>
<comment type="similarity">
    <text evidence="6 7">Belongs to the UbiX/PAD1 family.</text>
</comment>
<dbReference type="Gene3D" id="3.40.50.1950">
    <property type="entry name" value="Flavin prenyltransferase-like"/>
    <property type="match status" value="1"/>
</dbReference>
<dbReference type="InterPro" id="IPR003382">
    <property type="entry name" value="Flavoprotein"/>
</dbReference>
<comment type="caution">
    <text evidence="7">Lacks conserved residue(s) required for the propagation of feature annotation.</text>
</comment>
<dbReference type="eggNOG" id="COG0163">
    <property type="taxonomic scope" value="Bacteria"/>
</dbReference>
<keyword evidence="2 7" id="KW-0285">Flavoprotein</keyword>
<keyword evidence="4 7" id="KW-0808">Transferase</keyword>
<feature type="binding site" evidence="7">
    <location>
        <position position="40"/>
    </location>
    <ligand>
        <name>FMN</name>
        <dbReference type="ChEBI" id="CHEBI:58210"/>
    </ligand>
</feature>
<proteinExistence type="inferred from homology"/>
<comment type="caution">
    <text evidence="9">The sequence shown here is derived from an EMBL/GenBank/DDBJ whole genome shotgun (WGS) entry which is preliminary data.</text>
</comment>